<keyword evidence="5" id="KW-0808">Transferase</keyword>
<evidence type="ECO:0000256" key="1">
    <source>
        <dbReference type="ARBA" id="ARBA00037999"/>
    </source>
</evidence>
<dbReference type="Gene3D" id="3.40.640.10">
    <property type="entry name" value="Type I PLP-dependent aspartate aminotransferase-like (Major domain)"/>
    <property type="match status" value="1"/>
</dbReference>
<dbReference type="PANTHER" id="PTHR30244:SF34">
    <property type="entry name" value="DTDP-4-AMINO-4,6-DIDEOXYGALACTOSE TRANSAMINASE"/>
    <property type="match status" value="1"/>
</dbReference>
<dbReference type="Proteomes" id="UP000617628">
    <property type="component" value="Unassembled WGS sequence"/>
</dbReference>
<evidence type="ECO:0000313" key="6">
    <source>
        <dbReference type="Proteomes" id="UP000617628"/>
    </source>
</evidence>
<evidence type="ECO:0000256" key="4">
    <source>
        <dbReference type="RuleBase" id="RU004508"/>
    </source>
</evidence>
<dbReference type="EMBL" id="JAENIL010000090">
    <property type="protein sequence ID" value="MBK1880463.1"/>
    <property type="molecule type" value="Genomic_DNA"/>
</dbReference>
<accession>A0A934VU74</accession>
<proteinExistence type="inferred from homology"/>
<keyword evidence="6" id="KW-1185">Reference proteome</keyword>
<comment type="similarity">
    <text evidence="1 4">Belongs to the DegT/DnrJ/EryC1 family.</text>
</comment>
<dbReference type="InterPro" id="IPR015422">
    <property type="entry name" value="PyrdxlP-dep_Trfase_small"/>
</dbReference>
<comment type="caution">
    <text evidence="5">The sequence shown here is derived from an EMBL/GenBank/DDBJ whole genome shotgun (WGS) entry which is preliminary data.</text>
</comment>
<dbReference type="PIRSF" id="PIRSF000390">
    <property type="entry name" value="PLP_StrS"/>
    <property type="match status" value="1"/>
</dbReference>
<sequence>MELRPYPRPIPYGRQCIDDADIDLVVETLRSDFVAQGPQVQAFESELCEQTGVKYAVAVSSGTAALHLSCLGLGLGVGDLGLVPGITFAATANCLRYVGADVGFVDVDPLTGLVSAKSFSKRGKAFFPVSYSGAVPDLEGISKAAAGAGAFVIEDAAHSVGATYGSGSKSASCEHTDAAILSFHPVKHVCAGEGGAVLTNDKVLADRVRRLRTHGVEQGERWLYDQTELGFHYRMTDLQAALGRSQLAKLPDFVERRRVLASRYQEAFDEEPFEGRIRTAPIDAGSAVHLFVVHFANEQERAKAYDFFHQHNVRVQVHYLPVYRHRYYGDDGHEAMPGCEAFYATCLSLPLYPALGDEEQEFVIQCLKAFLLENEG</sequence>
<dbReference type="InterPro" id="IPR000653">
    <property type="entry name" value="DegT/StrS_aminotransferase"/>
</dbReference>
<evidence type="ECO:0000256" key="2">
    <source>
        <dbReference type="PIRSR" id="PIRSR000390-1"/>
    </source>
</evidence>
<protein>
    <submittedName>
        <fullName evidence="5">DegT/DnrJ/EryC1/StrS family aminotransferase</fullName>
    </submittedName>
</protein>
<feature type="modified residue" description="N6-(pyridoxal phosphate)lysine" evidence="3">
    <location>
        <position position="187"/>
    </location>
</feature>
<gene>
    <name evidence="5" type="ORF">JIN87_26490</name>
</gene>
<name>A0A934VU74_9BACT</name>
<dbReference type="PANTHER" id="PTHR30244">
    <property type="entry name" value="TRANSAMINASE"/>
    <property type="match status" value="1"/>
</dbReference>
<dbReference type="InterPro" id="IPR015421">
    <property type="entry name" value="PyrdxlP-dep_Trfase_major"/>
</dbReference>
<keyword evidence="5" id="KW-0032">Aminotransferase</keyword>
<dbReference type="AlphaFoldDB" id="A0A934VU74"/>
<organism evidence="5 6">
    <name type="scientific">Pelagicoccus mobilis</name>
    <dbReference type="NCBI Taxonomy" id="415221"/>
    <lineage>
        <taxon>Bacteria</taxon>
        <taxon>Pseudomonadati</taxon>
        <taxon>Verrucomicrobiota</taxon>
        <taxon>Opitutia</taxon>
        <taxon>Puniceicoccales</taxon>
        <taxon>Pelagicoccaceae</taxon>
        <taxon>Pelagicoccus</taxon>
    </lineage>
</organism>
<dbReference type="GO" id="GO:0030170">
    <property type="term" value="F:pyridoxal phosphate binding"/>
    <property type="evidence" value="ECO:0007669"/>
    <property type="project" value="TreeGrafter"/>
</dbReference>
<dbReference type="InterPro" id="IPR015424">
    <property type="entry name" value="PyrdxlP-dep_Trfase"/>
</dbReference>
<dbReference type="SUPFAM" id="SSF53383">
    <property type="entry name" value="PLP-dependent transferases"/>
    <property type="match status" value="1"/>
</dbReference>
<dbReference type="GO" id="GO:0000271">
    <property type="term" value="P:polysaccharide biosynthetic process"/>
    <property type="evidence" value="ECO:0007669"/>
    <property type="project" value="TreeGrafter"/>
</dbReference>
<dbReference type="CDD" id="cd00616">
    <property type="entry name" value="AHBA_syn"/>
    <property type="match status" value="1"/>
</dbReference>
<dbReference type="RefSeq" id="WP_200359459.1">
    <property type="nucleotide sequence ID" value="NZ_JAENIL010000090.1"/>
</dbReference>
<dbReference type="GO" id="GO:0008483">
    <property type="term" value="F:transaminase activity"/>
    <property type="evidence" value="ECO:0007669"/>
    <property type="project" value="UniProtKB-KW"/>
</dbReference>
<keyword evidence="3 4" id="KW-0663">Pyridoxal phosphate</keyword>
<evidence type="ECO:0000256" key="3">
    <source>
        <dbReference type="PIRSR" id="PIRSR000390-2"/>
    </source>
</evidence>
<evidence type="ECO:0000313" key="5">
    <source>
        <dbReference type="EMBL" id="MBK1880463.1"/>
    </source>
</evidence>
<reference evidence="5" key="1">
    <citation type="submission" date="2021-01" db="EMBL/GenBank/DDBJ databases">
        <title>Modified the classification status of verrucomicrobia.</title>
        <authorList>
            <person name="Feng X."/>
        </authorList>
    </citation>
    <scope>NUCLEOTIDE SEQUENCE</scope>
    <source>
        <strain evidence="5">KCTC 13126</strain>
    </source>
</reference>
<feature type="active site" description="Proton acceptor" evidence="2">
    <location>
        <position position="187"/>
    </location>
</feature>
<dbReference type="Gene3D" id="3.90.1150.10">
    <property type="entry name" value="Aspartate Aminotransferase, domain 1"/>
    <property type="match status" value="1"/>
</dbReference>
<dbReference type="Pfam" id="PF01041">
    <property type="entry name" value="DegT_DnrJ_EryC1"/>
    <property type="match status" value="1"/>
</dbReference>